<dbReference type="PANTHER" id="PTHR42935:SF1">
    <property type="entry name" value="SLR0930 PROTEIN"/>
    <property type="match status" value="1"/>
</dbReference>
<dbReference type="SUPFAM" id="SSF52540">
    <property type="entry name" value="P-loop containing nucleoside triphosphate hydrolases"/>
    <property type="match status" value="1"/>
</dbReference>
<dbReference type="Gene3D" id="3.40.50.300">
    <property type="entry name" value="P-loop containing nucleotide triphosphate hydrolases"/>
    <property type="match status" value="1"/>
</dbReference>
<comment type="caution">
    <text evidence="1">The sequence shown here is derived from an EMBL/GenBank/DDBJ whole genome shotgun (WGS) entry which is preliminary data.</text>
</comment>
<dbReference type="Pfam" id="PF05673">
    <property type="entry name" value="DUF815"/>
    <property type="match status" value="1"/>
</dbReference>
<evidence type="ECO:0000313" key="2">
    <source>
        <dbReference type="Proteomes" id="UP000315252"/>
    </source>
</evidence>
<dbReference type="PANTHER" id="PTHR42935">
    <property type="entry name" value="SLR0930 PROTEIN"/>
    <property type="match status" value="1"/>
</dbReference>
<dbReference type="CDD" id="cd00009">
    <property type="entry name" value="AAA"/>
    <property type="match status" value="1"/>
</dbReference>
<dbReference type="InterPro" id="IPR027417">
    <property type="entry name" value="P-loop_NTPase"/>
</dbReference>
<dbReference type="AlphaFoldDB" id="A0A545TPZ9"/>
<dbReference type="Proteomes" id="UP000315252">
    <property type="component" value="Unassembled WGS sequence"/>
</dbReference>
<dbReference type="InterPro" id="IPR008533">
    <property type="entry name" value="DUF815"/>
</dbReference>
<protein>
    <submittedName>
        <fullName evidence="1">ATP-binding protein</fullName>
    </submittedName>
</protein>
<sequence length="295" mass="33139">MSDSKIDDLIPLLTRVATALERLAPPEQPSDSLAAEDAFVWHAERERLEAIAKVSRVEFELLQGIDRQSDILLNNTRRFAQGFPANNALLWGARGMGKSSLVKAVHATVNREISEKSEPKAAPLALVEIHREDIPSLPRLLQRLRTSARPCILFCDDLSFDGEDSTYKSLKGVLEGGIEGRPENVIFYATSNRRHLMARDMIENERSTAIHTSEAVEEKVSLSDRFGLWLGFHNCDQDTYFAMVEGYAARHGLELPVEQLRAEAREWSITRGSRSGRVAWQYIQDLAGRLGKRLA</sequence>
<proteinExistence type="predicted"/>
<reference evidence="1 2" key="1">
    <citation type="submission" date="2019-06" db="EMBL/GenBank/DDBJ databases">
        <title>Whole genome sequence for Rhodospirillaceae sp. R148.</title>
        <authorList>
            <person name="Wang G."/>
        </authorList>
    </citation>
    <scope>NUCLEOTIDE SEQUENCE [LARGE SCALE GENOMIC DNA]</scope>
    <source>
        <strain evidence="1 2">R148</strain>
    </source>
</reference>
<gene>
    <name evidence="1" type="ORF">FKG95_16720</name>
</gene>
<dbReference type="GO" id="GO:0005524">
    <property type="term" value="F:ATP binding"/>
    <property type="evidence" value="ECO:0007669"/>
    <property type="project" value="UniProtKB-KW"/>
</dbReference>
<name>A0A545TPZ9_9PROT</name>
<dbReference type="OrthoDB" id="9812140at2"/>
<dbReference type="RefSeq" id="WP_142897516.1">
    <property type="nucleotide sequence ID" value="NZ_ML660056.1"/>
</dbReference>
<dbReference type="EMBL" id="VHSH01000005">
    <property type="protein sequence ID" value="TQV79292.1"/>
    <property type="molecule type" value="Genomic_DNA"/>
</dbReference>
<keyword evidence="2" id="KW-1185">Reference proteome</keyword>
<evidence type="ECO:0000313" key="1">
    <source>
        <dbReference type="EMBL" id="TQV79292.1"/>
    </source>
</evidence>
<organism evidence="1 2">
    <name type="scientific">Denitrobaculum tricleocarpae</name>
    <dbReference type="NCBI Taxonomy" id="2591009"/>
    <lineage>
        <taxon>Bacteria</taxon>
        <taxon>Pseudomonadati</taxon>
        <taxon>Pseudomonadota</taxon>
        <taxon>Alphaproteobacteria</taxon>
        <taxon>Rhodospirillales</taxon>
        <taxon>Rhodospirillaceae</taxon>
        <taxon>Denitrobaculum</taxon>
    </lineage>
</organism>
<accession>A0A545TPZ9</accession>
<keyword evidence="1" id="KW-0067">ATP-binding</keyword>
<keyword evidence="1" id="KW-0547">Nucleotide-binding</keyword>